<dbReference type="EMBL" id="WIXE01020927">
    <property type="protein sequence ID" value="KAK5968843.1"/>
    <property type="molecule type" value="Genomic_DNA"/>
</dbReference>
<evidence type="ECO:0000256" key="5">
    <source>
        <dbReference type="ARBA" id="ARBA00023186"/>
    </source>
</evidence>
<dbReference type="SUPFAM" id="SSF46565">
    <property type="entry name" value="Chaperone J-domain"/>
    <property type="match status" value="1"/>
</dbReference>
<name>A0AAN8FR58_TRICO</name>
<dbReference type="CDD" id="cd10747">
    <property type="entry name" value="DnaJ_C"/>
    <property type="match status" value="1"/>
</dbReference>
<feature type="compositionally biased region" description="Low complexity" evidence="6">
    <location>
        <begin position="378"/>
        <end position="389"/>
    </location>
</feature>
<dbReference type="FunFam" id="2.60.260.20:FF:000005">
    <property type="entry name" value="Chaperone protein dnaJ 1, mitochondrial"/>
    <property type="match status" value="1"/>
</dbReference>
<dbReference type="AlphaFoldDB" id="A0AAN8FR58"/>
<dbReference type="Pfam" id="PF00226">
    <property type="entry name" value="DnaJ"/>
    <property type="match status" value="1"/>
</dbReference>
<keyword evidence="9" id="KW-1185">Reference proteome</keyword>
<feature type="region of interest" description="Disordered" evidence="6">
    <location>
        <begin position="369"/>
        <end position="407"/>
    </location>
</feature>
<dbReference type="Gene3D" id="1.10.287.110">
    <property type="entry name" value="DnaJ domain"/>
    <property type="match status" value="1"/>
</dbReference>
<dbReference type="GO" id="GO:0005739">
    <property type="term" value="C:mitochondrion"/>
    <property type="evidence" value="ECO:0007669"/>
    <property type="project" value="TreeGrafter"/>
</dbReference>
<dbReference type="PROSITE" id="PS00636">
    <property type="entry name" value="DNAJ_1"/>
    <property type="match status" value="1"/>
</dbReference>
<evidence type="ECO:0000256" key="4">
    <source>
        <dbReference type="ARBA" id="ARBA00022833"/>
    </source>
</evidence>
<dbReference type="GO" id="GO:0008270">
    <property type="term" value="F:zinc ion binding"/>
    <property type="evidence" value="ECO:0007669"/>
    <property type="project" value="UniProtKB-KW"/>
</dbReference>
<accession>A0AAN8FR58</accession>
<evidence type="ECO:0000259" key="7">
    <source>
        <dbReference type="PROSITE" id="PS50076"/>
    </source>
</evidence>
<dbReference type="GO" id="GO:0043066">
    <property type="term" value="P:negative regulation of apoptotic process"/>
    <property type="evidence" value="ECO:0007669"/>
    <property type="project" value="TreeGrafter"/>
</dbReference>
<dbReference type="GO" id="GO:0007005">
    <property type="term" value="P:mitochondrion organization"/>
    <property type="evidence" value="ECO:0007669"/>
    <property type="project" value="TreeGrafter"/>
</dbReference>
<feature type="compositionally biased region" description="Basic and acidic residues" evidence="6">
    <location>
        <begin position="395"/>
        <end position="405"/>
    </location>
</feature>
<dbReference type="SUPFAM" id="SSF57938">
    <property type="entry name" value="DnaJ/Hsp40 cysteine-rich domain"/>
    <property type="match status" value="1"/>
</dbReference>
<dbReference type="GO" id="GO:0051082">
    <property type="term" value="F:unfolded protein binding"/>
    <property type="evidence" value="ECO:0007669"/>
    <property type="project" value="InterPro"/>
</dbReference>
<dbReference type="InterPro" id="IPR018253">
    <property type="entry name" value="DnaJ_domain_CS"/>
</dbReference>
<organism evidence="8 9">
    <name type="scientific">Trichostrongylus colubriformis</name>
    <name type="common">Black scour worm</name>
    <dbReference type="NCBI Taxonomy" id="6319"/>
    <lineage>
        <taxon>Eukaryota</taxon>
        <taxon>Metazoa</taxon>
        <taxon>Ecdysozoa</taxon>
        <taxon>Nematoda</taxon>
        <taxon>Chromadorea</taxon>
        <taxon>Rhabditida</taxon>
        <taxon>Rhabditina</taxon>
        <taxon>Rhabditomorpha</taxon>
        <taxon>Strongyloidea</taxon>
        <taxon>Trichostrongylidae</taxon>
        <taxon>Trichostrongylus</taxon>
    </lineage>
</organism>
<dbReference type="CDD" id="cd06257">
    <property type="entry name" value="DnaJ"/>
    <property type="match status" value="1"/>
</dbReference>
<evidence type="ECO:0000313" key="8">
    <source>
        <dbReference type="EMBL" id="KAK5968843.1"/>
    </source>
</evidence>
<dbReference type="PANTHER" id="PTHR44145:SF3">
    <property type="entry name" value="DNAJ HOMOLOG SUBFAMILY A MEMBER 3, MITOCHONDRIAL"/>
    <property type="match status" value="1"/>
</dbReference>
<keyword evidence="5" id="KW-0143">Chaperone</keyword>
<evidence type="ECO:0000256" key="1">
    <source>
        <dbReference type="ARBA" id="ARBA00022723"/>
    </source>
</evidence>
<evidence type="ECO:0000256" key="6">
    <source>
        <dbReference type="SAM" id="MobiDB-lite"/>
    </source>
</evidence>
<dbReference type="InterPro" id="IPR008971">
    <property type="entry name" value="HSP40/DnaJ_pept-bd"/>
</dbReference>
<dbReference type="InterPro" id="IPR036410">
    <property type="entry name" value="HSP_DnaJ_Cys-rich_dom_sf"/>
</dbReference>
<gene>
    <name evidence="8" type="ORF">GCK32_006232</name>
</gene>
<dbReference type="PROSITE" id="PS50076">
    <property type="entry name" value="DNAJ_2"/>
    <property type="match status" value="1"/>
</dbReference>
<dbReference type="Pfam" id="PF01556">
    <property type="entry name" value="DnaJ_C"/>
    <property type="match status" value="1"/>
</dbReference>
<comment type="caution">
    <text evidence="8">The sequence shown here is derived from an EMBL/GenBank/DDBJ whole genome shotgun (WGS) entry which is preliminary data.</text>
</comment>
<dbReference type="SUPFAM" id="SSF49493">
    <property type="entry name" value="HSP40/DnaJ peptide-binding domain"/>
    <property type="match status" value="1"/>
</dbReference>
<dbReference type="Gene3D" id="2.10.230.10">
    <property type="entry name" value="Heat shock protein DnaJ, cysteine-rich domain"/>
    <property type="match status" value="1"/>
</dbReference>
<dbReference type="InterPro" id="IPR051938">
    <property type="entry name" value="Apopto_cytoskel_mod"/>
</dbReference>
<evidence type="ECO:0000256" key="2">
    <source>
        <dbReference type="ARBA" id="ARBA00022737"/>
    </source>
</evidence>
<dbReference type="PRINTS" id="PR00625">
    <property type="entry name" value="JDOMAIN"/>
</dbReference>
<keyword evidence="4" id="KW-0862">Zinc</keyword>
<dbReference type="GO" id="GO:0006457">
    <property type="term" value="P:protein folding"/>
    <property type="evidence" value="ECO:0007669"/>
    <property type="project" value="InterPro"/>
</dbReference>
<dbReference type="SMART" id="SM00271">
    <property type="entry name" value="DnaJ"/>
    <property type="match status" value="1"/>
</dbReference>
<dbReference type="FunFam" id="1.10.287.110:FF:000034">
    <property type="entry name" value="Chaperone protein DnaJ"/>
    <property type="match status" value="1"/>
</dbReference>
<dbReference type="InterPro" id="IPR036869">
    <property type="entry name" value="J_dom_sf"/>
</dbReference>
<dbReference type="PANTHER" id="PTHR44145">
    <property type="entry name" value="DNAJ HOMOLOG SUBFAMILY A MEMBER 3, MITOCHONDRIAL"/>
    <property type="match status" value="1"/>
</dbReference>
<evidence type="ECO:0000256" key="3">
    <source>
        <dbReference type="ARBA" id="ARBA00022771"/>
    </source>
</evidence>
<dbReference type="InterPro" id="IPR002939">
    <property type="entry name" value="DnaJ_C"/>
</dbReference>
<feature type="domain" description="J" evidence="7">
    <location>
        <begin position="64"/>
        <end position="128"/>
    </location>
</feature>
<proteinExistence type="predicted"/>
<dbReference type="Gene3D" id="2.60.260.20">
    <property type="entry name" value="Urease metallochaperone UreE, N-terminal domain"/>
    <property type="match status" value="1"/>
</dbReference>
<keyword evidence="1" id="KW-0479">Metal-binding</keyword>
<dbReference type="InterPro" id="IPR001623">
    <property type="entry name" value="DnaJ_domain"/>
</dbReference>
<keyword evidence="3" id="KW-0863">Zinc-finger</keyword>
<sequence length="708" mass="79354">MITIGRIALPSKRCAALILNHVAPLSISSMNIQLKRSTLQRIRASLGVTTRRDVHSSRPLNKEDYYKTLGVKKDATAKEIKKAYFQLAKKYHPDVNKTKEAQEKFQEISEAYEVLSDDNKRQEYDTFGSSSSAAGGPGRRGGEWQYKGHVDVNEIFRRAFGFGGDGGFNWDSFADSQFGHSQAQEMVMDISFEEAVRGGFFYQASCNRCGGSGHYNKNPCQECEGHGQTVQRRQVSFTVPPGTSDKDRVRFQVGKNQVYMMFNVAPSLKFRRDKDDIHCDVEISIAQAVLGGTVKVPGIEEDTYVHVPPGTSSHTKMRLSGKGVKRLHSAGYGDQYIHIKVAVPSYLNADQRALMLAWAATDKPKSGTVKGFDEYSAKTSTQSKQQQDSKSGESTTDHESPKGESDAPGSVAIIMIQRVKRSKTVPSMTKSGRAKNPPLPDNVFLCLVSFAESFTFILSCPMVILYFLRDDVVIVRITMDIPSTSHADQDDLEDGALAIYTELDSLGTSLDYDENASDPYAELLGLVDAQVEFCDQLLDTIAKKRKQLAEKKAWLEKKLDHDRGFYQLSRNKVPVIQYLPPYFKDENMMCPPQNEEAKHKLQYTTFDPLTKEDKKWSTSELRLLREAVKNSVIQAGVQKFIDRKDILKAKLNRAGAHSTPEEIEAWRDEIEALDRKIKHSREGAVDSAQVDLVDYSCVDWLKISTVEV</sequence>
<keyword evidence="2" id="KW-0677">Repeat</keyword>
<evidence type="ECO:0000313" key="9">
    <source>
        <dbReference type="Proteomes" id="UP001331761"/>
    </source>
</evidence>
<protein>
    <recommendedName>
        <fullName evidence="7">J domain-containing protein</fullName>
    </recommendedName>
</protein>
<reference evidence="8 9" key="1">
    <citation type="submission" date="2019-10" db="EMBL/GenBank/DDBJ databases">
        <title>Assembly and Annotation for the nematode Trichostrongylus colubriformis.</title>
        <authorList>
            <person name="Martin J."/>
        </authorList>
    </citation>
    <scope>NUCLEOTIDE SEQUENCE [LARGE SCALE GENOMIC DNA]</scope>
    <source>
        <strain evidence="8">G859</strain>
        <tissue evidence="8">Whole worm</tissue>
    </source>
</reference>
<dbReference type="Proteomes" id="UP001331761">
    <property type="component" value="Unassembled WGS sequence"/>
</dbReference>